<feature type="domain" description="CN hydrolase" evidence="2">
    <location>
        <begin position="1"/>
        <end position="242"/>
    </location>
</feature>
<reference evidence="3" key="1">
    <citation type="journal article" date="2017" name="Appl. Environ. Microbiol.">
        <title>Staphylococcus edaphicus sp. nov., isolated in Antarctica, harbours mecC gene and genomic islands with suspected role in adaptation to extreme environment.</title>
        <authorList>
            <person name="Pantucek R."/>
            <person name="Sedlacek I."/>
            <person name="Indrakova A."/>
            <person name="Vrbovska V."/>
            <person name="Maslanova I."/>
            <person name="Kovarovic V."/>
            <person name="Svec P."/>
            <person name="Kralova S."/>
            <person name="Kristofova L."/>
            <person name="Keklakova J."/>
            <person name="Petras P."/>
            <person name="Doskar J."/>
        </authorList>
    </citation>
    <scope>NUCLEOTIDE SEQUENCE</scope>
    <source>
        <strain evidence="3">CCM 8730</strain>
    </source>
</reference>
<sequence length="258" mass="28860">MKIQIFQFEIVEANFDNNKNKIKRLFKENYTDADVVVIPEMWNNGYALSQLANKADINLENSYPFIQKLAESYNTNIIAGSVSNYKNDGIYNTAFSVANDGTLINTTDKIHLVPMLDEHKFLKGGTNKPNVFEVNGVPATQVICYDLRYPEITRASIKSGAQIVFVVAQWTTKNLHHWRTLLQARAIENNCYVIACNSVGKVNHKNHQSNTYAGHSMIVTPDGNILIEAQAEAAVLATEIDVSAIEKQRKAIPTLNDV</sequence>
<evidence type="ECO:0000313" key="4">
    <source>
        <dbReference type="EMBL" id="UQW81605.1"/>
    </source>
</evidence>
<dbReference type="EMBL" id="CP093217">
    <property type="protein sequence ID" value="UQW81605.1"/>
    <property type="molecule type" value="Genomic_DNA"/>
</dbReference>
<dbReference type="CDD" id="cd07583">
    <property type="entry name" value="nitrilase_5"/>
    <property type="match status" value="1"/>
</dbReference>
<proteinExistence type="inferred from homology"/>
<dbReference type="PROSITE" id="PS50263">
    <property type="entry name" value="CN_HYDROLASE"/>
    <property type="match status" value="1"/>
</dbReference>
<organism evidence="3 5">
    <name type="scientific">Staphylococcus edaphicus</name>
    <dbReference type="NCBI Taxonomy" id="1955013"/>
    <lineage>
        <taxon>Bacteria</taxon>
        <taxon>Bacillati</taxon>
        <taxon>Bacillota</taxon>
        <taxon>Bacilli</taxon>
        <taxon>Bacillales</taxon>
        <taxon>Staphylococcaceae</taxon>
        <taxon>Staphylococcus</taxon>
    </lineage>
</organism>
<dbReference type="Proteomes" id="UP001056588">
    <property type="component" value="Chromosome"/>
</dbReference>
<dbReference type="OrthoDB" id="9811121at2"/>
<keyword evidence="3" id="KW-0378">Hydrolase</keyword>
<evidence type="ECO:0000313" key="6">
    <source>
        <dbReference type="Proteomes" id="UP001056588"/>
    </source>
</evidence>
<evidence type="ECO:0000256" key="1">
    <source>
        <dbReference type="ARBA" id="ARBA00010613"/>
    </source>
</evidence>
<dbReference type="PANTHER" id="PTHR23088">
    <property type="entry name" value="NITRILASE-RELATED"/>
    <property type="match status" value="1"/>
</dbReference>
<dbReference type="InterPro" id="IPR003010">
    <property type="entry name" value="C-N_Hydrolase"/>
</dbReference>
<keyword evidence="6" id="KW-1185">Reference proteome</keyword>
<accession>A0A2C6WP41</accession>
<gene>
    <name evidence="3" type="ORF">BTJ66_04995</name>
    <name evidence="4" type="ORF">MNY58_00325</name>
</gene>
<comment type="similarity">
    <text evidence="1">Belongs to the carbon-nitrogen hydrolase superfamily. NIT1/NIT2 family.</text>
</comment>
<name>A0A2C6WP41_9STAP</name>
<dbReference type="SUPFAM" id="SSF56317">
    <property type="entry name" value="Carbon-nitrogen hydrolase"/>
    <property type="match status" value="1"/>
</dbReference>
<dbReference type="Gene3D" id="3.60.110.10">
    <property type="entry name" value="Carbon-nitrogen hydrolase"/>
    <property type="match status" value="1"/>
</dbReference>
<dbReference type="GO" id="GO:0016787">
    <property type="term" value="F:hydrolase activity"/>
    <property type="evidence" value="ECO:0007669"/>
    <property type="project" value="UniProtKB-KW"/>
</dbReference>
<evidence type="ECO:0000313" key="5">
    <source>
        <dbReference type="Proteomes" id="UP000223828"/>
    </source>
</evidence>
<evidence type="ECO:0000313" key="3">
    <source>
        <dbReference type="EMBL" id="PHK50149.1"/>
    </source>
</evidence>
<reference evidence="3" key="3">
    <citation type="submission" date="2017-10" db="EMBL/GenBank/DDBJ databases">
        <authorList>
            <person name="Vrbovska V."/>
            <person name="Kovarovic V."/>
            <person name="Indrakova A."/>
        </authorList>
    </citation>
    <scope>NUCLEOTIDE SEQUENCE</scope>
    <source>
        <strain evidence="3">CCM 8730</strain>
    </source>
</reference>
<reference evidence="4" key="4">
    <citation type="submission" date="2022-03" db="EMBL/GenBank/DDBJ databases">
        <title>Complete Genome Sequence of Staphylococcus edaphicus strain CCM 8731.</title>
        <authorList>
            <person name="Rimmer C.O."/>
            <person name="Thomas J.C."/>
        </authorList>
    </citation>
    <scope>NUCLEOTIDE SEQUENCE</scope>
    <source>
        <strain evidence="4">CCM 8731</strain>
    </source>
</reference>
<dbReference type="Proteomes" id="UP000223828">
    <property type="component" value="Unassembled WGS sequence"/>
</dbReference>
<reference evidence="5" key="2">
    <citation type="submission" date="2017-10" db="EMBL/GenBank/DDBJ databases">
        <title>Staphylococcus edaphicus sp. nov., isolated in Antarctica, harbouring mecC gene and genomic islands essential in adaptation to extreme environment.</title>
        <authorList>
            <person name="Pantucek R."/>
            <person name="Sedlacek I."/>
            <person name="Indrakova A."/>
            <person name="Vrbovska V."/>
            <person name="Maslanova I."/>
            <person name="Kovarovic V."/>
            <person name="Svec P."/>
            <person name="Kralova S."/>
            <person name="Kristofova L."/>
            <person name="Keklakova J."/>
            <person name="Petras P."/>
            <person name="Doskar J."/>
        </authorList>
    </citation>
    <scope>NUCLEOTIDE SEQUENCE [LARGE SCALE GENOMIC DNA]</scope>
    <source>
        <strain evidence="5">CCM 5085</strain>
    </source>
</reference>
<dbReference type="EMBL" id="MRZN01000005">
    <property type="protein sequence ID" value="PHK50149.1"/>
    <property type="molecule type" value="Genomic_DNA"/>
</dbReference>
<evidence type="ECO:0000259" key="2">
    <source>
        <dbReference type="PROSITE" id="PS50263"/>
    </source>
</evidence>
<dbReference type="PANTHER" id="PTHR23088:SF27">
    <property type="entry name" value="DEAMINATED GLUTATHIONE AMIDASE"/>
    <property type="match status" value="1"/>
</dbReference>
<protein>
    <submittedName>
        <fullName evidence="4">Carbon-nitrogen family hydrolase</fullName>
    </submittedName>
    <submittedName>
        <fullName evidence="3">Carbon-nitrogen hydrolase</fullName>
    </submittedName>
</protein>
<dbReference type="Pfam" id="PF00795">
    <property type="entry name" value="CN_hydrolase"/>
    <property type="match status" value="1"/>
</dbReference>
<dbReference type="RefSeq" id="WP_099089906.1">
    <property type="nucleotide sequence ID" value="NZ_CP093217.1"/>
</dbReference>
<dbReference type="AlphaFoldDB" id="A0A2C6WP41"/>
<dbReference type="InterPro" id="IPR036526">
    <property type="entry name" value="C-N_Hydrolase_sf"/>
</dbReference>